<proteinExistence type="predicted"/>
<dbReference type="AlphaFoldDB" id="A0AAW0AXE1"/>
<evidence type="ECO:0000313" key="3">
    <source>
        <dbReference type="Proteomes" id="UP001362999"/>
    </source>
</evidence>
<evidence type="ECO:0008006" key="4">
    <source>
        <dbReference type="Google" id="ProtNLM"/>
    </source>
</evidence>
<dbReference type="EMBL" id="JAWWNJ010000049">
    <property type="protein sequence ID" value="KAK7016894.1"/>
    <property type="molecule type" value="Genomic_DNA"/>
</dbReference>
<protein>
    <recommendedName>
        <fullName evidence="4">Cytochrome c biogenesis B</fullName>
    </recommendedName>
</protein>
<organism evidence="2 3">
    <name type="scientific">Favolaschia claudopus</name>
    <dbReference type="NCBI Taxonomy" id="2862362"/>
    <lineage>
        <taxon>Eukaryota</taxon>
        <taxon>Fungi</taxon>
        <taxon>Dikarya</taxon>
        <taxon>Basidiomycota</taxon>
        <taxon>Agaricomycotina</taxon>
        <taxon>Agaricomycetes</taxon>
        <taxon>Agaricomycetidae</taxon>
        <taxon>Agaricales</taxon>
        <taxon>Marasmiineae</taxon>
        <taxon>Mycenaceae</taxon>
        <taxon>Favolaschia</taxon>
    </lineage>
</organism>
<gene>
    <name evidence="2" type="ORF">R3P38DRAFT_2988117</name>
</gene>
<feature type="non-terminal residue" evidence="2">
    <location>
        <position position="1"/>
    </location>
</feature>
<dbReference type="Proteomes" id="UP001362999">
    <property type="component" value="Unassembled WGS sequence"/>
</dbReference>
<feature type="region of interest" description="Disordered" evidence="1">
    <location>
        <begin position="226"/>
        <end position="246"/>
    </location>
</feature>
<evidence type="ECO:0000256" key="1">
    <source>
        <dbReference type="SAM" id="MobiDB-lite"/>
    </source>
</evidence>
<comment type="caution">
    <text evidence="2">The sequence shown here is derived from an EMBL/GenBank/DDBJ whole genome shotgun (WGS) entry which is preliminary data.</text>
</comment>
<reference evidence="2 3" key="1">
    <citation type="journal article" date="2024" name="J Genomics">
        <title>Draft genome sequencing and assembly of Favolaschia claudopus CIRM-BRFM 2984 isolated from oak limbs.</title>
        <authorList>
            <person name="Navarro D."/>
            <person name="Drula E."/>
            <person name="Chaduli D."/>
            <person name="Cazenave R."/>
            <person name="Ahrendt S."/>
            <person name="Wang J."/>
            <person name="Lipzen A."/>
            <person name="Daum C."/>
            <person name="Barry K."/>
            <person name="Grigoriev I.V."/>
            <person name="Favel A."/>
            <person name="Rosso M.N."/>
            <person name="Martin F."/>
        </authorList>
    </citation>
    <scope>NUCLEOTIDE SEQUENCE [LARGE SCALE GENOMIC DNA]</scope>
    <source>
        <strain evidence="2 3">CIRM-BRFM 2984</strain>
    </source>
</reference>
<evidence type="ECO:0000313" key="2">
    <source>
        <dbReference type="EMBL" id="KAK7016894.1"/>
    </source>
</evidence>
<accession>A0AAW0AXE1</accession>
<keyword evidence="3" id="KW-1185">Reference proteome</keyword>
<name>A0AAW0AXE1_9AGAR</name>
<sequence length="246" mass="27396">YTEPPLGHRLPSQLRSAALFISPMSSALSGTHLIRGITLAMTMTGARLRLLSILSIHPCASSAEYSARRSWASSPILNFKEHSNASVPSDFTPRHAGHPLQRSAHHEIQAPFRDIHTSMRLLDLTIRRGWNSRRRFRCTGFTSLRHSVHKAPRLHLSSPSSCLRPTSTARHSESSCHSPARSCAWLRALLLLLVGETTHHPLYLEQSPDILPFLSSLLWSGSSHRNPHRQSMPIAQTSPMSIVPPE</sequence>